<comment type="caution">
    <text evidence="2">The sequence shown here is derived from an EMBL/GenBank/DDBJ whole genome shotgun (WGS) entry which is preliminary data.</text>
</comment>
<feature type="transmembrane region" description="Helical" evidence="1">
    <location>
        <begin position="342"/>
        <end position="361"/>
    </location>
</feature>
<keyword evidence="1" id="KW-0812">Transmembrane</keyword>
<accession>A0A852S5W9</accession>
<dbReference type="Proteomes" id="UP000581087">
    <property type="component" value="Unassembled WGS sequence"/>
</dbReference>
<feature type="transmembrane region" description="Helical" evidence="1">
    <location>
        <begin position="82"/>
        <end position="102"/>
    </location>
</feature>
<evidence type="ECO:0000313" key="2">
    <source>
        <dbReference type="EMBL" id="NYD67812.1"/>
    </source>
</evidence>
<protein>
    <recommendedName>
        <fullName evidence="4">DUF3137 domain-containing protein</fullName>
    </recommendedName>
</protein>
<gene>
    <name evidence="2" type="ORF">BJ972_002331</name>
</gene>
<proteinExistence type="predicted"/>
<reference evidence="2 3" key="1">
    <citation type="submission" date="2020-07" db="EMBL/GenBank/DDBJ databases">
        <title>Sequencing the genomes of 1000 actinobacteria strains.</title>
        <authorList>
            <person name="Klenk H.-P."/>
        </authorList>
    </citation>
    <scope>NUCLEOTIDE SEQUENCE [LARGE SCALE GENOMIC DNA]</scope>
    <source>
        <strain evidence="2 3">DSM 23870</strain>
    </source>
</reference>
<evidence type="ECO:0000313" key="3">
    <source>
        <dbReference type="Proteomes" id="UP000581087"/>
    </source>
</evidence>
<evidence type="ECO:0000256" key="1">
    <source>
        <dbReference type="SAM" id="Phobius"/>
    </source>
</evidence>
<dbReference type="RefSeq" id="WP_241830682.1">
    <property type="nucleotide sequence ID" value="NZ_JACCBI010000001.1"/>
</dbReference>
<dbReference type="EMBL" id="JACCBI010000001">
    <property type="protein sequence ID" value="NYD67812.1"/>
    <property type="molecule type" value="Genomic_DNA"/>
</dbReference>
<evidence type="ECO:0008006" key="4">
    <source>
        <dbReference type="Google" id="ProtNLM"/>
    </source>
</evidence>
<keyword evidence="1" id="KW-1133">Transmembrane helix</keyword>
<dbReference type="AlphaFoldDB" id="A0A852S5W9"/>
<name>A0A852S5W9_9MICO</name>
<feature type="transmembrane region" description="Helical" evidence="1">
    <location>
        <begin position="44"/>
        <end position="67"/>
    </location>
</feature>
<organism evidence="2 3">
    <name type="scientific">Agromyces atrinae</name>
    <dbReference type="NCBI Taxonomy" id="592376"/>
    <lineage>
        <taxon>Bacteria</taxon>
        <taxon>Bacillati</taxon>
        <taxon>Actinomycetota</taxon>
        <taxon>Actinomycetes</taxon>
        <taxon>Micrococcales</taxon>
        <taxon>Microbacteriaceae</taxon>
        <taxon>Agromyces</taxon>
    </lineage>
</organism>
<sequence>MTASRFVPTPIDTRPLTDRIDRADLAAFRDTLPKNLRSNSAPNIVGVLLFYAALLAFVTLGAVIIGIDQIGYSPQDDARRLLYFGVYLAPVILGAVIVFRAIRRRRISRTYRLHRFAEANGLSHQPVGGMLLYPGMIFRVGHSIESLDVITGADGSTVVGNYAYSTGSGKSQRSFRWGFASIALGTSLPHIVLDATGNNSLFGGSNLPVGFSRDQRLELEGDFSKHFTLYCPRGYESDALYLFTPDIMARFIDHAAELDVEIIDDRMYLYSKRDLSTIDPATWVWLTTTIAALSEKIDRWQRWRDARLGNTYVADDKRGIPQIIRPPRGVASSGRRLSQRTGWIGIILMGVLFLFGAYSIIEDIVTAIMR</sequence>
<keyword evidence="1" id="KW-0472">Membrane</keyword>